<evidence type="ECO:0000256" key="12">
    <source>
        <dbReference type="ARBA" id="ARBA00022917"/>
    </source>
</evidence>
<dbReference type="GO" id="GO:0006412">
    <property type="term" value="P:translation"/>
    <property type="evidence" value="ECO:0007669"/>
    <property type="project" value="UniProtKB-KW"/>
</dbReference>
<dbReference type="Pfam" id="PF12848">
    <property type="entry name" value="ABC_tran_Xtn"/>
    <property type="match status" value="1"/>
</dbReference>
<evidence type="ECO:0000256" key="7">
    <source>
        <dbReference type="ARBA" id="ARBA00022741"/>
    </source>
</evidence>
<keyword evidence="4 13" id="KW-0820">tRNA-binding</keyword>
<feature type="domain" description="ABC transporter" evidence="14">
    <location>
        <begin position="6"/>
        <end position="259"/>
    </location>
</feature>
<dbReference type="RefSeq" id="WP_182661670.1">
    <property type="nucleotide sequence ID" value="NZ_JACIVI010000001.1"/>
</dbReference>
<proteinExistence type="inferred from homology"/>
<dbReference type="FunFam" id="3.40.50.300:FF:000183">
    <property type="entry name" value="ABC transporter ATP-binding protein yjjK"/>
    <property type="match status" value="1"/>
</dbReference>
<dbReference type="InterPro" id="IPR003439">
    <property type="entry name" value="ABC_transporter-like_ATP-bd"/>
</dbReference>
<reference evidence="15 16" key="1">
    <citation type="submission" date="2020-08" db="EMBL/GenBank/DDBJ databases">
        <title>Aquariorum lacteus gen. nov., sp. nov., a new member of the family Comamonadaceae, isolated from freshwater aquarium.</title>
        <authorList>
            <person name="Chun S.-J."/>
        </authorList>
    </citation>
    <scope>NUCLEOTIDE SEQUENCE [LARGE SCALE GENOMIC DNA]</scope>
    <source>
        <strain evidence="15 16">SJAQ100</strain>
    </source>
</reference>
<dbReference type="InterPro" id="IPR003593">
    <property type="entry name" value="AAA+_ATPase"/>
</dbReference>
<protein>
    <recommendedName>
        <fullName evidence="13">Energy-dependent translational throttle protein EttA</fullName>
        <ecNumber evidence="13">3.6.1.-</ecNumber>
    </recommendedName>
    <alternativeName>
        <fullName evidence="13">Translational regulatory factor EttA</fullName>
    </alternativeName>
</protein>
<accession>A0A839HTA4</accession>
<keyword evidence="9 13" id="KW-0067">ATP-binding</keyword>
<dbReference type="GO" id="GO:0000049">
    <property type="term" value="F:tRNA binding"/>
    <property type="evidence" value="ECO:0007669"/>
    <property type="project" value="UniProtKB-UniRule"/>
</dbReference>
<evidence type="ECO:0000256" key="5">
    <source>
        <dbReference type="ARBA" id="ARBA00022730"/>
    </source>
</evidence>
<comment type="caution">
    <text evidence="15">The sequence shown here is derived from an EMBL/GenBank/DDBJ whole genome shotgun (WGS) entry which is preliminary data.</text>
</comment>
<keyword evidence="8 13" id="KW-0378">Hydrolase</keyword>
<dbReference type="Pfam" id="PF00005">
    <property type="entry name" value="ABC_tran"/>
    <property type="match status" value="2"/>
</dbReference>
<keyword evidence="6 13" id="KW-0677">Repeat</keyword>
<comment type="function">
    <text evidence="13">A translation factor that gates the progression of the 70S ribosomal initiation complex (IC, containing tRNA(fMet) in the P-site) into the translation elongation cycle by using a mechanism sensitive to the ATP/ADP ratio. Binds to the 70S ribosome E-site where it modulates the state of the translating ribosome during subunit translocation. ATP hydrolysis probably frees it from the ribosome, which can enter the elongation phase.</text>
</comment>
<dbReference type="HAMAP" id="MF_00847">
    <property type="entry name" value="EttA"/>
    <property type="match status" value="1"/>
</dbReference>
<dbReference type="GO" id="GO:0019843">
    <property type="term" value="F:rRNA binding"/>
    <property type="evidence" value="ECO:0007669"/>
    <property type="project" value="UniProtKB-UniRule"/>
</dbReference>
<keyword evidence="2" id="KW-0472">Membrane</keyword>
<evidence type="ECO:0000256" key="4">
    <source>
        <dbReference type="ARBA" id="ARBA00022555"/>
    </source>
</evidence>
<dbReference type="GO" id="GO:0005524">
    <property type="term" value="F:ATP binding"/>
    <property type="evidence" value="ECO:0007669"/>
    <property type="project" value="UniProtKB-UniRule"/>
</dbReference>
<keyword evidence="5 13" id="KW-0699">rRNA-binding</keyword>
<keyword evidence="16" id="KW-1185">Reference proteome</keyword>
<dbReference type="InterPro" id="IPR027417">
    <property type="entry name" value="P-loop_NTPase"/>
</dbReference>
<comment type="subunit">
    <text evidence="13">Monomer. Probably contacts ribosomal proteins L1, L5, L33 and S7, the 16S and 23S rRNA and the P-site containing tRNA(fMet).</text>
</comment>
<dbReference type="NCBIfam" id="TIGR03719">
    <property type="entry name" value="ABC_ABC_ChvD"/>
    <property type="match status" value="1"/>
</dbReference>
<comment type="similarity">
    <text evidence="1 13">Belongs to the ABC transporter superfamily. ABCF family. Translational throttle EttA subfamily.</text>
</comment>
<evidence type="ECO:0000256" key="8">
    <source>
        <dbReference type="ARBA" id="ARBA00022801"/>
    </source>
</evidence>
<dbReference type="Proteomes" id="UP000586093">
    <property type="component" value="Unassembled WGS sequence"/>
</dbReference>
<evidence type="ECO:0000256" key="11">
    <source>
        <dbReference type="ARBA" id="ARBA00022884"/>
    </source>
</evidence>
<comment type="subcellular location">
    <subcellularLocation>
        <location evidence="13">Cytoplasm</location>
    </subcellularLocation>
    <text evidence="13">Associates with ribosomes and polysomes.</text>
</comment>
<comment type="catalytic activity">
    <reaction evidence="13">
        <text>ATP + H2O = ADP + phosphate + H(+)</text>
        <dbReference type="Rhea" id="RHEA:13065"/>
        <dbReference type="ChEBI" id="CHEBI:15377"/>
        <dbReference type="ChEBI" id="CHEBI:15378"/>
        <dbReference type="ChEBI" id="CHEBI:30616"/>
        <dbReference type="ChEBI" id="CHEBI:43474"/>
        <dbReference type="ChEBI" id="CHEBI:456216"/>
    </reaction>
</comment>
<dbReference type="InterPro" id="IPR022374">
    <property type="entry name" value="EttA"/>
</dbReference>
<keyword evidence="12 13" id="KW-0648">Protein biosynthesis</keyword>
<evidence type="ECO:0000256" key="6">
    <source>
        <dbReference type="ARBA" id="ARBA00022737"/>
    </source>
</evidence>
<dbReference type="EMBL" id="JACIVI010000001">
    <property type="protein sequence ID" value="MBB1161134.1"/>
    <property type="molecule type" value="Genomic_DNA"/>
</dbReference>
<dbReference type="FunFam" id="3.40.50.300:FF:000011">
    <property type="entry name" value="Putative ABC transporter ATP-binding component"/>
    <property type="match status" value="1"/>
</dbReference>
<evidence type="ECO:0000256" key="10">
    <source>
        <dbReference type="ARBA" id="ARBA00022845"/>
    </source>
</evidence>
<evidence type="ECO:0000256" key="1">
    <source>
        <dbReference type="ARBA" id="ARBA00005868"/>
    </source>
</evidence>
<dbReference type="GO" id="GO:0016887">
    <property type="term" value="F:ATP hydrolysis activity"/>
    <property type="evidence" value="ECO:0007669"/>
    <property type="project" value="UniProtKB-UniRule"/>
</dbReference>
<dbReference type="PROSITE" id="PS00211">
    <property type="entry name" value="ABC_TRANSPORTER_1"/>
    <property type="match status" value="1"/>
</dbReference>
<evidence type="ECO:0000259" key="14">
    <source>
        <dbReference type="PROSITE" id="PS50893"/>
    </source>
</evidence>
<dbReference type="Gene3D" id="3.40.50.300">
    <property type="entry name" value="P-loop containing nucleotide triphosphate hydrolases"/>
    <property type="match status" value="2"/>
</dbReference>
<dbReference type="GO" id="GO:0005737">
    <property type="term" value="C:cytoplasm"/>
    <property type="evidence" value="ECO:0007669"/>
    <property type="project" value="UniProtKB-SubCell"/>
</dbReference>
<name>A0A839HTA4_9BURK</name>
<dbReference type="SMART" id="SM00382">
    <property type="entry name" value="AAA"/>
    <property type="match status" value="2"/>
</dbReference>
<evidence type="ECO:0000256" key="2">
    <source>
        <dbReference type="ARBA" id="ARBA00022475"/>
    </source>
</evidence>
<dbReference type="InterPro" id="IPR032781">
    <property type="entry name" value="ABC_tran_Xtn"/>
</dbReference>
<comment type="caution">
    <text evidence="13">Lacks conserved residue(s) required for the propagation of feature annotation.</text>
</comment>
<dbReference type="InterPro" id="IPR017871">
    <property type="entry name" value="ABC_transporter-like_CS"/>
</dbReference>
<comment type="domain">
    <text evidence="13">The P-site tRNA interaction motif (PtIM domain) probably interacts with the P-site tRNA(fMet) as well as the 23S rRNA.</text>
</comment>
<dbReference type="PROSITE" id="PS50893">
    <property type="entry name" value="ABC_TRANSPORTER_2"/>
    <property type="match status" value="2"/>
</dbReference>
<dbReference type="GO" id="GO:0043022">
    <property type="term" value="F:ribosome binding"/>
    <property type="evidence" value="ECO:0007669"/>
    <property type="project" value="UniProtKB-UniRule"/>
</dbReference>
<dbReference type="PANTHER" id="PTHR43858:SF1">
    <property type="entry name" value="ABC TRANSPORTER-RELATED PROTEIN"/>
    <property type="match status" value="1"/>
</dbReference>
<comment type="domain">
    <text evidence="13">The arm domain is inserted in the first ABC transporter domain. Probably contacts ribosomal protein L1.</text>
</comment>
<sequence length="554" mass="61466">MAQYVFSMNRVSKTVPPKRQILKDVSLSFFPGAKIGVLGLNGSGKSTLLKIMAGLDKEIEGEAIPMAGLKIGYLPQEPQLDAEQTVRQAVEEGIGGVLAAKKRLDEVYAAYAEEDADFDALAAEQAELEAIIAAAGSENTDLQLELAADALRLPPWDAVIGKLSGGEKRRVALCRLLLSQPDMLLLDEPTNHLDAESVEWLEQFLKRFGGTVVAITHDRYFLDNAAEWILELDRGRGIPWKGNYTEWLDQKQKRLEQEQKQEEAHAKAMKAELEWVRKNAKGRQAKSKARLARFEELSDVEYQKRNETNEIFIPVAERLGNEVIEFVNVSKSFGDRVLIDDLSFKIPAGAIVGIIGPNGAGKSTLFRMIQGVEQPDAGEVKIGQTAKLAFVDQSREGLAGDKTVWEDVSGGLDNIVVGKFVMPSRAYIGRFNFKGNDQQKLVGNLSGGERGRLHLAKTLAQGGNVLMLDEPSNDLDVETLRALEDALLEFAGSAMVISHDRWFLDRICTHILACEGDSKWYFYDGNYQEYEADKLRRLGQEGARPKRVRYKALA</sequence>
<dbReference type="NCBIfam" id="NF008775">
    <property type="entry name" value="PRK11819.1"/>
    <property type="match status" value="1"/>
</dbReference>
<feature type="domain" description="ABC transporter" evidence="14">
    <location>
        <begin position="324"/>
        <end position="550"/>
    </location>
</feature>
<keyword evidence="7 13" id="KW-0547">Nucleotide-binding</keyword>
<keyword evidence="3 13" id="KW-0963">Cytoplasm</keyword>
<dbReference type="SUPFAM" id="SSF52540">
    <property type="entry name" value="P-loop containing nucleoside triphosphate hydrolases"/>
    <property type="match status" value="2"/>
</dbReference>
<evidence type="ECO:0000256" key="3">
    <source>
        <dbReference type="ARBA" id="ARBA00022490"/>
    </source>
</evidence>
<feature type="region of interest" description="Arm" evidence="13">
    <location>
        <begin position="95"/>
        <end position="139"/>
    </location>
</feature>
<dbReference type="PANTHER" id="PTHR43858">
    <property type="entry name" value="ENERGY-DEPENDENT TRANSLATIONAL THROTTLE PROTEIN ETTA"/>
    <property type="match status" value="1"/>
</dbReference>
<evidence type="ECO:0000256" key="13">
    <source>
        <dbReference type="HAMAP-Rule" id="MF_00847"/>
    </source>
</evidence>
<organism evidence="15 16">
    <name type="scientific">Aquariibacter albus</name>
    <dbReference type="NCBI Taxonomy" id="2759899"/>
    <lineage>
        <taxon>Bacteria</taxon>
        <taxon>Pseudomonadati</taxon>
        <taxon>Pseudomonadota</taxon>
        <taxon>Betaproteobacteria</taxon>
        <taxon>Burkholderiales</taxon>
        <taxon>Sphaerotilaceae</taxon>
        <taxon>Aquariibacter</taxon>
    </lineage>
</organism>
<dbReference type="EC" id="3.6.1.-" evidence="13"/>
<feature type="region of interest" description="PtIM" evidence="13">
    <location>
        <begin position="242"/>
        <end position="322"/>
    </location>
</feature>
<keyword evidence="10 13" id="KW-0810">Translation regulation</keyword>
<evidence type="ECO:0000313" key="16">
    <source>
        <dbReference type="Proteomes" id="UP000586093"/>
    </source>
</evidence>
<keyword evidence="11 13" id="KW-0694">RNA-binding</keyword>
<dbReference type="CDD" id="cd03221">
    <property type="entry name" value="ABCF_EF-3"/>
    <property type="match status" value="2"/>
</dbReference>
<feature type="binding site" evidence="13">
    <location>
        <begin position="356"/>
        <end position="363"/>
    </location>
    <ligand>
        <name>ATP</name>
        <dbReference type="ChEBI" id="CHEBI:30616"/>
        <label>2</label>
    </ligand>
</feature>
<keyword evidence="2" id="KW-1003">Cell membrane</keyword>
<dbReference type="GO" id="GO:0045900">
    <property type="term" value="P:negative regulation of translational elongation"/>
    <property type="evidence" value="ECO:0007669"/>
    <property type="project" value="UniProtKB-UniRule"/>
</dbReference>
<evidence type="ECO:0000256" key="9">
    <source>
        <dbReference type="ARBA" id="ARBA00022840"/>
    </source>
</evidence>
<evidence type="ECO:0000313" key="15">
    <source>
        <dbReference type="EMBL" id="MBB1161134.1"/>
    </source>
</evidence>
<dbReference type="AlphaFoldDB" id="A0A839HTA4"/>
<gene>
    <name evidence="13 15" type="primary">ettA</name>
    <name evidence="15" type="ORF">H4F90_03965</name>
</gene>